<dbReference type="Pfam" id="PF05016">
    <property type="entry name" value="ParE_toxin"/>
    <property type="match status" value="1"/>
</dbReference>
<dbReference type="EMBL" id="SVCM01000199">
    <property type="protein sequence ID" value="MBE6061820.1"/>
    <property type="molecule type" value="Genomic_DNA"/>
</dbReference>
<dbReference type="Proteomes" id="UP000768462">
    <property type="component" value="Unassembled WGS sequence"/>
</dbReference>
<reference evidence="2" key="1">
    <citation type="submission" date="2019-04" db="EMBL/GenBank/DDBJ databases">
        <title>Evolution of Biomass-Degrading Anaerobic Consortia Revealed by Metagenomics.</title>
        <authorList>
            <person name="Peng X."/>
        </authorList>
    </citation>
    <scope>NUCLEOTIDE SEQUENCE</scope>
    <source>
        <strain evidence="2">SIG254</strain>
    </source>
</reference>
<organism evidence="2 3">
    <name type="scientific">Clostridium sulfidigenes</name>
    <dbReference type="NCBI Taxonomy" id="318464"/>
    <lineage>
        <taxon>Bacteria</taxon>
        <taxon>Bacillati</taxon>
        <taxon>Bacillota</taxon>
        <taxon>Clostridia</taxon>
        <taxon>Eubacteriales</taxon>
        <taxon>Clostridiaceae</taxon>
        <taxon>Clostridium</taxon>
    </lineage>
</organism>
<keyword evidence="1" id="KW-1277">Toxin-antitoxin system</keyword>
<evidence type="ECO:0000313" key="3">
    <source>
        <dbReference type="Proteomes" id="UP000768462"/>
    </source>
</evidence>
<dbReference type="AlphaFoldDB" id="A0A927WAY5"/>
<dbReference type="Gene3D" id="3.30.2310.20">
    <property type="entry name" value="RelE-like"/>
    <property type="match status" value="1"/>
</dbReference>
<accession>A0A927WAY5</accession>
<protein>
    <submittedName>
        <fullName evidence="2">Type II toxin-antitoxin system RelE/ParE family toxin</fullName>
    </submittedName>
</protein>
<comment type="caution">
    <text evidence="2">The sequence shown here is derived from an EMBL/GenBank/DDBJ whole genome shotgun (WGS) entry which is preliminary data.</text>
</comment>
<name>A0A927WAY5_9CLOT</name>
<gene>
    <name evidence="2" type="ORF">E7215_16900</name>
</gene>
<sequence length="109" mass="12936">MIYEVEISAQADVDLRGIFEYIAYELQSPENAIGQLDRLEENIMKLDQMPERFRQYEKEPWHSRGLRIMPIDNYCVLYIPDAEKAVVTIIRVMYGGRDIETQLQKYTKM</sequence>
<dbReference type="InterPro" id="IPR007712">
    <property type="entry name" value="RelE/ParE_toxin"/>
</dbReference>
<proteinExistence type="predicted"/>
<evidence type="ECO:0000256" key="1">
    <source>
        <dbReference type="ARBA" id="ARBA00022649"/>
    </source>
</evidence>
<evidence type="ECO:0000313" key="2">
    <source>
        <dbReference type="EMBL" id="MBE6061820.1"/>
    </source>
</evidence>
<dbReference type="InterPro" id="IPR035093">
    <property type="entry name" value="RelE/ParE_toxin_dom_sf"/>
</dbReference>